<keyword evidence="19" id="KW-1185">Reference proteome</keyword>
<keyword evidence="5" id="KW-0597">Phosphoprotein</keyword>
<keyword evidence="4" id="KW-1003">Cell membrane</keyword>
<keyword evidence="8" id="KW-0965">Cell junction</keyword>
<dbReference type="GO" id="GO:0045197">
    <property type="term" value="P:establishment or maintenance of epithelial cell apical/basal polarity"/>
    <property type="evidence" value="ECO:0007669"/>
    <property type="project" value="TreeGrafter"/>
</dbReference>
<evidence type="ECO:0000256" key="9">
    <source>
        <dbReference type="ARBA" id="ARBA00023136"/>
    </source>
</evidence>
<dbReference type="SMART" id="SM00365">
    <property type="entry name" value="LRR_SD22"/>
    <property type="match status" value="6"/>
</dbReference>
<dbReference type="PANTHER" id="PTHR23119">
    <property type="entry name" value="DISCS LARGE"/>
    <property type="match status" value="1"/>
</dbReference>
<dbReference type="FunFam" id="3.80.10.10:FF:000013">
    <property type="entry name" value="Erbin isoform 7"/>
    <property type="match status" value="1"/>
</dbReference>
<dbReference type="Pfam" id="PF00595">
    <property type="entry name" value="PDZ"/>
    <property type="match status" value="1"/>
</dbReference>
<comment type="similarity">
    <text evidence="3">Belongs to the LAP (LRR and PDZ) protein family.</text>
</comment>
<keyword evidence="7" id="KW-0677">Repeat</keyword>
<dbReference type="GO" id="GO:0098968">
    <property type="term" value="P:neurotransmitter receptor transport postsynaptic membrane to endosome"/>
    <property type="evidence" value="ECO:0007669"/>
    <property type="project" value="TreeGrafter"/>
</dbReference>
<dbReference type="FunFam" id="3.80.10.10:FF:000020">
    <property type="entry name" value="Erbin isoform 7"/>
    <property type="match status" value="1"/>
</dbReference>
<dbReference type="GO" id="GO:0005912">
    <property type="term" value="C:adherens junction"/>
    <property type="evidence" value="ECO:0007669"/>
    <property type="project" value="TreeGrafter"/>
</dbReference>
<feature type="compositionally biased region" description="Basic and acidic residues" evidence="16">
    <location>
        <begin position="483"/>
        <end position="493"/>
    </location>
</feature>
<feature type="domain" description="PDZ" evidence="17">
    <location>
        <begin position="1169"/>
        <end position="1258"/>
    </location>
</feature>
<dbReference type="CDD" id="cd06749">
    <property type="entry name" value="PDZ_densin_erbin-like"/>
    <property type="match status" value="1"/>
</dbReference>
<name>A0AAY4DUQ7_9TELE</name>
<dbReference type="InterPro" id="IPR032675">
    <property type="entry name" value="LRR_dom_sf"/>
</dbReference>
<evidence type="ECO:0000313" key="19">
    <source>
        <dbReference type="Proteomes" id="UP000694580"/>
    </source>
</evidence>
<dbReference type="InterPro" id="IPR003591">
    <property type="entry name" value="Leu-rich_rpt_typical-subtyp"/>
</dbReference>
<keyword evidence="10" id="KW-0539">Nucleus</keyword>
<feature type="region of interest" description="Disordered" evidence="16">
    <location>
        <begin position="560"/>
        <end position="594"/>
    </location>
</feature>
<feature type="compositionally biased region" description="Low complexity" evidence="16">
    <location>
        <begin position="628"/>
        <end position="640"/>
    </location>
</feature>
<evidence type="ECO:0000256" key="13">
    <source>
        <dbReference type="ARBA" id="ARBA00076296"/>
    </source>
</evidence>
<feature type="region of interest" description="Disordered" evidence="16">
    <location>
        <begin position="626"/>
        <end position="668"/>
    </location>
</feature>
<dbReference type="SMART" id="SM00228">
    <property type="entry name" value="PDZ"/>
    <property type="match status" value="1"/>
</dbReference>
<dbReference type="InterPro" id="IPR001478">
    <property type="entry name" value="PDZ"/>
</dbReference>
<feature type="compositionally biased region" description="Low complexity" evidence="16">
    <location>
        <begin position="893"/>
        <end position="911"/>
    </location>
</feature>
<evidence type="ECO:0000256" key="2">
    <source>
        <dbReference type="ARBA" id="ARBA00004187"/>
    </source>
</evidence>
<dbReference type="Ensembl" id="ENSDCDT00010059385.1">
    <property type="protein sequence ID" value="ENSDCDP00010049025.1"/>
    <property type="gene ID" value="ENSDCDG00010028264.1"/>
</dbReference>
<feature type="region of interest" description="Disordered" evidence="16">
    <location>
        <begin position="477"/>
        <end position="499"/>
    </location>
</feature>
<dbReference type="GO" id="GO:0019901">
    <property type="term" value="F:protein kinase binding"/>
    <property type="evidence" value="ECO:0007669"/>
    <property type="project" value="TreeGrafter"/>
</dbReference>
<dbReference type="GeneTree" id="ENSGT00940000159526"/>
<accession>A0AAY4DUQ7</accession>
<keyword evidence="9" id="KW-0472">Membrane</keyword>
<dbReference type="SUPFAM" id="SSF52058">
    <property type="entry name" value="L domain-like"/>
    <property type="match status" value="2"/>
</dbReference>
<dbReference type="GO" id="GO:0045211">
    <property type="term" value="C:postsynaptic membrane"/>
    <property type="evidence" value="ECO:0007669"/>
    <property type="project" value="TreeGrafter"/>
</dbReference>
<dbReference type="GO" id="GO:0098887">
    <property type="term" value="P:neurotransmitter receptor transport, endosome to postsynaptic membrane"/>
    <property type="evidence" value="ECO:0007669"/>
    <property type="project" value="TreeGrafter"/>
</dbReference>
<dbReference type="InterPro" id="IPR001611">
    <property type="entry name" value="Leu-rich_rpt"/>
</dbReference>
<feature type="compositionally biased region" description="Polar residues" evidence="16">
    <location>
        <begin position="868"/>
        <end position="886"/>
    </location>
</feature>
<feature type="region of interest" description="Disordered" evidence="16">
    <location>
        <begin position="810"/>
        <end position="915"/>
    </location>
</feature>
<organism evidence="18 19">
    <name type="scientific">Denticeps clupeoides</name>
    <name type="common">denticle herring</name>
    <dbReference type="NCBI Taxonomy" id="299321"/>
    <lineage>
        <taxon>Eukaryota</taxon>
        <taxon>Metazoa</taxon>
        <taxon>Chordata</taxon>
        <taxon>Craniata</taxon>
        <taxon>Vertebrata</taxon>
        <taxon>Euteleostomi</taxon>
        <taxon>Actinopterygii</taxon>
        <taxon>Neopterygii</taxon>
        <taxon>Teleostei</taxon>
        <taxon>Clupei</taxon>
        <taxon>Clupeiformes</taxon>
        <taxon>Denticipitoidei</taxon>
        <taxon>Denticipitidae</taxon>
        <taxon>Denticeps</taxon>
    </lineage>
</organism>
<dbReference type="InterPro" id="IPR036034">
    <property type="entry name" value="PDZ_sf"/>
</dbReference>
<dbReference type="Pfam" id="PF13855">
    <property type="entry name" value="LRR_8"/>
    <property type="match status" value="3"/>
</dbReference>
<dbReference type="GO" id="GO:0016323">
    <property type="term" value="C:basolateral plasma membrane"/>
    <property type="evidence" value="ECO:0007669"/>
    <property type="project" value="UniProtKB-SubCell"/>
</dbReference>
<comment type="subcellular location">
    <subcellularLocation>
        <location evidence="2">Basolateral cell membrane</location>
    </subcellularLocation>
    <subcellularLocation>
        <location evidence="11">Cell junction</location>
        <location evidence="11">Hemidesmosome</location>
    </subcellularLocation>
    <subcellularLocation>
        <location evidence="1">Nucleus membrane</location>
    </subcellularLocation>
</comment>
<evidence type="ECO:0000256" key="12">
    <source>
        <dbReference type="ARBA" id="ARBA00074479"/>
    </source>
</evidence>
<dbReference type="GO" id="GO:0098609">
    <property type="term" value="P:cell-cell adhesion"/>
    <property type="evidence" value="ECO:0007669"/>
    <property type="project" value="TreeGrafter"/>
</dbReference>
<dbReference type="GO" id="GO:0010468">
    <property type="term" value="P:regulation of gene expression"/>
    <property type="evidence" value="ECO:0007669"/>
    <property type="project" value="UniProtKB-ARBA"/>
</dbReference>
<evidence type="ECO:0000256" key="5">
    <source>
        <dbReference type="ARBA" id="ARBA00022553"/>
    </source>
</evidence>
<feature type="compositionally biased region" description="Basic and acidic residues" evidence="16">
    <location>
        <begin position="560"/>
        <end position="570"/>
    </location>
</feature>
<feature type="compositionally biased region" description="Basic and acidic residues" evidence="16">
    <location>
        <begin position="814"/>
        <end position="824"/>
    </location>
</feature>
<evidence type="ECO:0000256" key="4">
    <source>
        <dbReference type="ARBA" id="ARBA00022475"/>
    </source>
</evidence>
<reference evidence="18" key="3">
    <citation type="submission" date="2025-09" db="UniProtKB">
        <authorList>
            <consortium name="Ensembl"/>
        </authorList>
    </citation>
    <scope>IDENTIFICATION</scope>
</reference>
<evidence type="ECO:0000256" key="3">
    <source>
        <dbReference type="ARBA" id="ARBA00007772"/>
    </source>
</evidence>
<dbReference type="Gene3D" id="3.80.10.10">
    <property type="entry name" value="Ribonuclease Inhibitor"/>
    <property type="match status" value="3"/>
</dbReference>
<dbReference type="SUPFAM" id="SSF50156">
    <property type="entry name" value="PDZ domain-like"/>
    <property type="match status" value="1"/>
</dbReference>
<sequence>TTDERYTHYQSSLNTHTMCLLVRLVPCRCLRGEDETVTSLDYSHCSLEQVPKEIFGFEKSLEELYLDANQIEELPKQLFNCQSLHRLSLPDNDLSVLPAAIANLINLRELDVSKNSIQEFPENIKNCKVLTIVEASVNPISKLPEGFTQLLSLTQLYLNDAFLEFLPASFGRLTKLQILELRENQLKMLPKSMHKLTQLERLDLGSNEFTEVPEVLEQLTGIRELWMDGNRLSILPGMVGTLKQLCYLDVSKNNIETVDEQICGCENLQDLLLSNNALTQLPESIGSLRKMTALKVDDNQLLHLPDSVGGLSLLDELDCSFNEIESLPASIGQCVNLRTFAADHNFLTQLPPEMGSWNNATVLFLHSNKLEFLPEEMGDMARLRVLNLSDNKLKNLPFSFTKLTQMTAMWLSENQSKPLIPLQKDEDPETHKTVLTNYMFPQQPRNEDNVHNSDSESFNPALWEEQRKQRAQVAFECDEDKDEREAPSREGHLRRYPTPYPEELKNMVKTAQSVAHRLKEDETATDGVKERNCVGVQDVGVKTTHQIAETIERVPLKLSEDPRAMVNHDDTLEDPEDLSSEEEEMKVAQMRPPLIEISINQPKVLSLNKDKKDDSRDSDSLLDETVANSNQNNSNCSSPSHMSDSVSLTTDSSQDNSLCTPERETKMSEDKNLNQLKGVSLLPNCNGSDISLQKLLTCQQPEKMRELDLSMEEKLALIGHSLNRSDPYNKWDQMNMNLAKLSTDNSLQFEDLEQTNKGSVVLRNDNAFSSLENLENGNQLAQTPSSDYLSEHADEPSVFLLKHDGNGDIALSHSTEDLSPEKRCPPPPVTKSHSITNMETGKMKLYPIESDSGSHEHVPTGRLPMSSGHAQSIVRSKSASLLNDQPLQLHPGSSTSSSDLLSSTRPPMATIRPPPPQYNVQYSSSALPKDNLWAQRMPMPLDQGYVPSQHSLANINYSNRNNAPPYPMQPSQWAPPGTPETWTKERMLPPGVQRGTLHRQSSSSSTVSMGTHDSRCVRMPEGDYLTYREVHTMGRGPPVSQAGQRPLSARTYSIDGPNVARPQSARPLPHELPERTMSVSDFSYQQGSPGKRANVRVKSEHSLLDGPPSGGRVPADWREHVMRHIEAKKMEKSTLSRSLNSTHVLYGSQASLALSSIWQFTFFSPGFVQIHVKMEKNPELGFSISGGVGGRGNPFHPDDNGIFVTRVQPEGPASKVLQPGDKIIKANGYSFLNIDHSNAVSLLKTLPNTVDLVVIRELSA</sequence>
<evidence type="ECO:0000256" key="8">
    <source>
        <dbReference type="ARBA" id="ARBA00022949"/>
    </source>
</evidence>
<dbReference type="GO" id="GO:0043113">
    <property type="term" value="P:receptor clustering"/>
    <property type="evidence" value="ECO:0007669"/>
    <property type="project" value="TreeGrafter"/>
</dbReference>
<gene>
    <name evidence="18" type="primary">ERBIN</name>
</gene>
<protein>
    <recommendedName>
        <fullName evidence="12">Erbin</fullName>
    </recommendedName>
    <alternativeName>
        <fullName evidence="13">Densin-180-like protein</fullName>
    </alternativeName>
    <alternativeName>
        <fullName evidence="15">Erbb2-interacting protein</fullName>
    </alternativeName>
    <alternativeName>
        <fullName evidence="14">Protein LAP2</fullName>
    </alternativeName>
</protein>
<dbReference type="SMART" id="SM00369">
    <property type="entry name" value="LRR_TYP"/>
    <property type="match status" value="11"/>
</dbReference>
<dbReference type="FunFam" id="2.30.42.10:FF:000036">
    <property type="entry name" value="Erbin isoform 7"/>
    <property type="match status" value="1"/>
</dbReference>
<dbReference type="Gene3D" id="2.30.42.10">
    <property type="match status" value="1"/>
</dbReference>
<reference evidence="18 19" key="1">
    <citation type="submission" date="2020-06" db="EMBL/GenBank/DDBJ databases">
        <authorList>
            <consortium name="Wellcome Sanger Institute Data Sharing"/>
        </authorList>
    </citation>
    <scope>NUCLEOTIDE SEQUENCE [LARGE SCALE GENOMIC DNA]</scope>
</reference>
<dbReference type="GO" id="GO:0014069">
    <property type="term" value="C:postsynaptic density"/>
    <property type="evidence" value="ECO:0007669"/>
    <property type="project" value="TreeGrafter"/>
</dbReference>
<dbReference type="SMART" id="SM00364">
    <property type="entry name" value="LRR_BAC"/>
    <property type="match status" value="9"/>
</dbReference>
<dbReference type="PROSITE" id="PS51450">
    <property type="entry name" value="LRR"/>
    <property type="match status" value="4"/>
</dbReference>
<keyword evidence="6" id="KW-0433">Leucine-rich repeat</keyword>
<evidence type="ECO:0000256" key="11">
    <source>
        <dbReference type="ARBA" id="ARBA00060371"/>
    </source>
</evidence>
<evidence type="ECO:0000256" key="6">
    <source>
        <dbReference type="ARBA" id="ARBA00022614"/>
    </source>
</evidence>
<dbReference type="AlphaFoldDB" id="A0AAY4DUQ7"/>
<evidence type="ECO:0000256" key="1">
    <source>
        <dbReference type="ARBA" id="ARBA00004126"/>
    </source>
</evidence>
<feature type="compositionally biased region" description="Acidic residues" evidence="16">
    <location>
        <begin position="571"/>
        <end position="584"/>
    </location>
</feature>
<evidence type="ECO:0000259" key="17">
    <source>
        <dbReference type="PROSITE" id="PS50106"/>
    </source>
</evidence>
<evidence type="ECO:0000256" key="7">
    <source>
        <dbReference type="ARBA" id="ARBA00022737"/>
    </source>
</evidence>
<dbReference type="Proteomes" id="UP000694580">
    <property type="component" value="Chromosome 5"/>
</dbReference>
<evidence type="ECO:0000313" key="18">
    <source>
        <dbReference type="Ensembl" id="ENSDCDP00010049025.1"/>
    </source>
</evidence>
<evidence type="ECO:0000256" key="15">
    <source>
        <dbReference type="ARBA" id="ARBA00084015"/>
    </source>
</evidence>
<dbReference type="GO" id="GO:0070433">
    <property type="term" value="P:negative regulation of nucleotide-binding oligomerization domain containing 2 signaling pathway"/>
    <property type="evidence" value="ECO:0007669"/>
    <property type="project" value="UniProtKB-ARBA"/>
</dbReference>
<reference evidence="18" key="2">
    <citation type="submission" date="2025-08" db="UniProtKB">
        <authorList>
            <consortium name="Ensembl"/>
        </authorList>
    </citation>
    <scope>IDENTIFICATION</scope>
</reference>
<dbReference type="InterPro" id="IPR050614">
    <property type="entry name" value="Synaptic_Scaffolding_LAP-MAGUK"/>
</dbReference>
<feature type="compositionally biased region" description="Polar residues" evidence="16">
    <location>
        <begin position="641"/>
        <end position="659"/>
    </location>
</feature>
<feature type="region of interest" description="Disordered" evidence="16">
    <location>
        <begin position="994"/>
        <end position="1017"/>
    </location>
</feature>
<dbReference type="PROSITE" id="PS50106">
    <property type="entry name" value="PDZ"/>
    <property type="match status" value="1"/>
</dbReference>
<proteinExistence type="inferred from homology"/>
<dbReference type="FunFam" id="3.80.10.10:FF:000022">
    <property type="entry name" value="Erbin isoform 7"/>
    <property type="match status" value="1"/>
</dbReference>
<dbReference type="GO" id="GO:0031965">
    <property type="term" value="C:nuclear membrane"/>
    <property type="evidence" value="ECO:0007669"/>
    <property type="project" value="UniProtKB-SubCell"/>
</dbReference>
<evidence type="ECO:0000256" key="16">
    <source>
        <dbReference type="SAM" id="MobiDB-lite"/>
    </source>
</evidence>
<evidence type="ECO:0000256" key="14">
    <source>
        <dbReference type="ARBA" id="ARBA00083415"/>
    </source>
</evidence>
<evidence type="ECO:0000256" key="10">
    <source>
        <dbReference type="ARBA" id="ARBA00023242"/>
    </source>
</evidence>
<dbReference type="GO" id="GO:0030056">
    <property type="term" value="C:hemidesmosome"/>
    <property type="evidence" value="ECO:0007669"/>
    <property type="project" value="UniProtKB-SubCell"/>
</dbReference>
<dbReference type="PANTHER" id="PTHR23119:SF46">
    <property type="entry name" value="ERBB2 INTERACTING PROTEIN"/>
    <property type="match status" value="1"/>
</dbReference>